<dbReference type="Pfam" id="PF13568">
    <property type="entry name" value="OMP_b-brl_2"/>
    <property type="match status" value="1"/>
</dbReference>
<dbReference type="EMBL" id="CP043329">
    <property type="protein sequence ID" value="QEK50859.1"/>
    <property type="molecule type" value="Genomic_DNA"/>
</dbReference>
<protein>
    <submittedName>
        <fullName evidence="3">PorT family protein</fullName>
    </submittedName>
</protein>
<reference evidence="3 4" key="1">
    <citation type="submission" date="2019-08" db="EMBL/GenBank/DDBJ databases">
        <title>Pedobacter sp. nov., isolated from Han river, South Korea.</title>
        <authorList>
            <person name="Lee D.-H."/>
            <person name="Kim Y.-S."/>
            <person name="Hwang E.-M."/>
            <person name="Le Tran T.C."/>
            <person name="Cha C.-J."/>
        </authorList>
    </citation>
    <scope>NUCLEOTIDE SEQUENCE [LARGE SCALE GENOMIC DNA]</scope>
    <source>
        <strain evidence="3 4">CJ43</strain>
    </source>
</reference>
<dbReference type="KEGG" id="pej:FYC62_03620"/>
<evidence type="ECO:0000313" key="4">
    <source>
        <dbReference type="Proteomes" id="UP000323653"/>
    </source>
</evidence>
<keyword evidence="1" id="KW-0732">Signal</keyword>
<evidence type="ECO:0000259" key="2">
    <source>
        <dbReference type="Pfam" id="PF13568"/>
    </source>
</evidence>
<gene>
    <name evidence="3" type="ORF">FYC62_03620</name>
</gene>
<name>A0A5C0VFM7_9SPHI</name>
<feature type="signal peptide" evidence="1">
    <location>
        <begin position="1"/>
        <end position="19"/>
    </location>
</feature>
<evidence type="ECO:0000256" key="1">
    <source>
        <dbReference type="SAM" id="SignalP"/>
    </source>
</evidence>
<accession>A0A5C0VFM7</accession>
<dbReference type="InterPro" id="IPR025665">
    <property type="entry name" value="Beta-barrel_OMP_2"/>
</dbReference>
<feature type="domain" description="Outer membrane protein beta-barrel" evidence="2">
    <location>
        <begin position="19"/>
        <end position="197"/>
    </location>
</feature>
<dbReference type="RefSeq" id="WP_149073951.1">
    <property type="nucleotide sequence ID" value="NZ_CP043329.1"/>
</dbReference>
<sequence>MKKVFLVAAAFIFGSTVYAQTTTTSSAGATRFGLKAGVNLPKYQFTDDDANTSNDTESAVNFHVTGYADVPLSGMFSVQPGISLQGKGAKYTSGNNELTENVLAVEVPVNFVLNVPAGPGKFFLGAGPYAGFNVAGQLKGEGSFFGIDYEGETDMNIGNDSGDDIKPLDFGFNFLTGYQFTSGFNIGAGYGLGLTNLRPGSTSSTNVEKNNRVLSFSVGFAF</sequence>
<keyword evidence="4" id="KW-1185">Reference proteome</keyword>
<proteinExistence type="predicted"/>
<dbReference type="AlphaFoldDB" id="A0A5C0VFM7"/>
<dbReference type="Proteomes" id="UP000323653">
    <property type="component" value="Chromosome"/>
</dbReference>
<evidence type="ECO:0000313" key="3">
    <source>
        <dbReference type="EMBL" id="QEK50859.1"/>
    </source>
</evidence>
<feature type="chain" id="PRO_5022865248" evidence="1">
    <location>
        <begin position="20"/>
        <end position="222"/>
    </location>
</feature>
<organism evidence="3 4">
    <name type="scientific">Pedobacter aquae</name>
    <dbReference type="NCBI Taxonomy" id="2605747"/>
    <lineage>
        <taxon>Bacteria</taxon>
        <taxon>Pseudomonadati</taxon>
        <taxon>Bacteroidota</taxon>
        <taxon>Sphingobacteriia</taxon>
        <taxon>Sphingobacteriales</taxon>
        <taxon>Sphingobacteriaceae</taxon>
        <taxon>Pedobacter</taxon>
    </lineage>
</organism>